<evidence type="ECO:0000313" key="1">
    <source>
        <dbReference type="EMBL" id="KAK8478896.1"/>
    </source>
</evidence>
<name>A0ABR1ZFC8_9ROSI</name>
<dbReference type="Proteomes" id="UP001472677">
    <property type="component" value="Unassembled WGS sequence"/>
</dbReference>
<keyword evidence="2" id="KW-1185">Reference proteome</keyword>
<comment type="caution">
    <text evidence="1">The sequence shown here is derived from an EMBL/GenBank/DDBJ whole genome shotgun (WGS) entry which is preliminary data.</text>
</comment>
<sequence>MLDGRASCGGVIRDLNGIWRLEFSKFIGAVERQVGTRTTEVVEVVDDG</sequence>
<gene>
    <name evidence="1" type="ORF">V6N12_033806</name>
</gene>
<dbReference type="EMBL" id="JBBPBM010002395">
    <property type="protein sequence ID" value="KAK8478896.1"/>
    <property type="molecule type" value="Genomic_DNA"/>
</dbReference>
<reference evidence="1 2" key="1">
    <citation type="journal article" date="2024" name="G3 (Bethesda)">
        <title>Genome assembly of Hibiscus sabdariffa L. provides insights into metabolisms of medicinal natural products.</title>
        <authorList>
            <person name="Kim T."/>
        </authorList>
    </citation>
    <scope>NUCLEOTIDE SEQUENCE [LARGE SCALE GENOMIC DNA]</scope>
    <source>
        <strain evidence="1">TK-2024</strain>
        <tissue evidence="1">Old leaves</tissue>
    </source>
</reference>
<organism evidence="1 2">
    <name type="scientific">Hibiscus sabdariffa</name>
    <name type="common">roselle</name>
    <dbReference type="NCBI Taxonomy" id="183260"/>
    <lineage>
        <taxon>Eukaryota</taxon>
        <taxon>Viridiplantae</taxon>
        <taxon>Streptophyta</taxon>
        <taxon>Embryophyta</taxon>
        <taxon>Tracheophyta</taxon>
        <taxon>Spermatophyta</taxon>
        <taxon>Magnoliopsida</taxon>
        <taxon>eudicotyledons</taxon>
        <taxon>Gunneridae</taxon>
        <taxon>Pentapetalae</taxon>
        <taxon>rosids</taxon>
        <taxon>malvids</taxon>
        <taxon>Malvales</taxon>
        <taxon>Malvaceae</taxon>
        <taxon>Malvoideae</taxon>
        <taxon>Hibiscus</taxon>
    </lineage>
</organism>
<protein>
    <submittedName>
        <fullName evidence="1">Uncharacterized protein</fullName>
    </submittedName>
</protein>
<evidence type="ECO:0000313" key="2">
    <source>
        <dbReference type="Proteomes" id="UP001472677"/>
    </source>
</evidence>
<proteinExistence type="predicted"/>
<accession>A0ABR1ZFC8</accession>